<accession>A0A1V2DU15</accession>
<dbReference type="GO" id="GO:0016020">
    <property type="term" value="C:membrane"/>
    <property type="evidence" value="ECO:0007669"/>
    <property type="project" value="TreeGrafter"/>
</dbReference>
<dbReference type="SUPFAM" id="SSF53474">
    <property type="entry name" value="alpha/beta-Hydrolases"/>
    <property type="match status" value="1"/>
</dbReference>
<sequence>MDMPVTSSARVTCRDASWPLSQLTLVGMSWSSPAAAVPSRPLVLLHGWLDNCLSFTRLAPELASLGPVHAIDMAGHGHSGHRSPGQSYWLMDYVSDLAELLEHPLCPGADDRVDLVGHSLGGIVAGLYAAAFPERVRRLVMIDSLGAISRPLEDTVPQLRRAIGKRLRGSGRAVVYPDITTAAKAREGGVSPLSHEAALTLVPRNLKPVERGFVWRTDPRLRHPSPLMMTEDQVRATLAAITTPTLLVQAANGLLASRGQLVERAGLIRDLSVIEVPGGHHCHLDGDTAPVARAVSRFLEQP</sequence>
<dbReference type="Gene3D" id="3.40.50.1820">
    <property type="entry name" value="alpha/beta hydrolase"/>
    <property type="match status" value="1"/>
</dbReference>
<dbReference type="GO" id="GO:0016787">
    <property type="term" value="F:hydrolase activity"/>
    <property type="evidence" value="ECO:0007669"/>
    <property type="project" value="UniProtKB-KW"/>
</dbReference>
<protein>
    <submittedName>
        <fullName evidence="4">Alpha/beta hydrolase</fullName>
    </submittedName>
</protein>
<proteinExistence type="inferred from homology"/>
<dbReference type="InterPro" id="IPR050266">
    <property type="entry name" value="AB_hydrolase_sf"/>
</dbReference>
<comment type="caution">
    <text evidence="4">The sequence shown here is derived from an EMBL/GenBank/DDBJ whole genome shotgun (WGS) entry which is preliminary data.</text>
</comment>
<organism evidence="4 5">
    <name type="scientific">Marinobacter lutaoensis</name>
    <dbReference type="NCBI Taxonomy" id="135739"/>
    <lineage>
        <taxon>Bacteria</taxon>
        <taxon>Pseudomonadati</taxon>
        <taxon>Pseudomonadota</taxon>
        <taxon>Gammaproteobacteria</taxon>
        <taxon>Pseudomonadales</taxon>
        <taxon>Marinobacteraceae</taxon>
        <taxon>Marinobacter</taxon>
    </lineage>
</organism>
<dbReference type="PRINTS" id="PR00111">
    <property type="entry name" value="ABHYDROLASE"/>
</dbReference>
<evidence type="ECO:0000313" key="5">
    <source>
        <dbReference type="Proteomes" id="UP000189339"/>
    </source>
</evidence>
<evidence type="ECO:0000313" key="4">
    <source>
        <dbReference type="EMBL" id="ONF44225.1"/>
    </source>
</evidence>
<dbReference type="STRING" id="135739.BTO32_08050"/>
<dbReference type="Proteomes" id="UP000189339">
    <property type="component" value="Unassembled WGS sequence"/>
</dbReference>
<reference evidence="4 5" key="1">
    <citation type="submission" date="2016-12" db="EMBL/GenBank/DDBJ databases">
        <title>Marinobacter lutaoensis whole genome sequencing.</title>
        <authorList>
            <person name="Verma A."/>
            <person name="Krishnamurthi S."/>
        </authorList>
    </citation>
    <scope>NUCLEOTIDE SEQUENCE [LARGE SCALE GENOMIC DNA]</scope>
    <source>
        <strain evidence="4 5">T5054</strain>
    </source>
</reference>
<keyword evidence="2 4" id="KW-0378">Hydrolase</keyword>
<evidence type="ECO:0000259" key="3">
    <source>
        <dbReference type="Pfam" id="PF00561"/>
    </source>
</evidence>
<dbReference type="InterPro" id="IPR000073">
    <property type="entry name" value="AB_hydrolase_1"/>
</dbReference>
<dbReference type="PANTHER" id="PTHR43798:SF14">
    <property type="entry name" value="SERINE HYDROLASE-LIKE PROTEIN DDB_G0286239"/>
    <property type="match status" value="1"/>
</dbReference>
<dbReference type="Pfam" id="PF00561">
    <property type="entry name" value="Abhydrolase_1"/>
    <property type="match status" value="1"/>
</dbReference>
<feature type="domain" description="AB hydrolase-1" evidence="3">
    <location>
        <begin position="41"/>
        <end position="286"/>
    </location>
</feature>
<name>A0A1V2DU15_9GAMM</name>
<dbReference type="EMBL" id="MSCW01000005">
    <property type="protein sequence ID" value="ONF44225.1"/>
    <property type="molecule type" value="Genomic_DNA"/>
</dbReference>
<evidence type="ECO:0000256" key="2">
    <source>
        <dbReference type="ARBA" id="ARBA00022801"/>
    </source>
</evidence>
<keyword evidence="5" id="KW-1185">Reference proteome</keyword>
<dbReference type="InterPro" id="IPR029058">
    <property type="entry name" value="AB_hydrolase_fold"/>
</dbReference>
<dbReference type="OrthoDB" id="149912at2"/>
<evidence type="ECO:0000256" key="1">
    <source>
        <dbReference type="ARBA" id="ARBA00008645"/>
    </source>
</evidence>
<gene>
    <name evidence="4" type="ORF">BTO32_08050</name>
</gene>
<dbReference type="PANTHER" id="PTHR43798">
    <property type="entry name" value="MONOACYLGLYCEROL LIPASE"/>
    <property type="match status" value="1"/>
</dbReference>
<comment type="similarity">
    <text evidence="1">Belongs to the AB hydrolase superfamily.</text>
</comment>
<dbReference type="AlphaFoldDB" id="A0A1V2DU15"/>